<reference evidence="3" key="1">
    <citation type="submission" date="2017-06" db="EMBL/GenBank/DDBJ databases">
        <authorList>
            <person name="LiPuma J."/>
            <person name="Spilker T."/>
        </authorList>
    </citation>
    <scope>NUCLEOTIDE SEQUENCE [LARGE SCALE GENOMIC DNA]</scope>
    <source>
        <strain evidence="3">AU17325</strain>
    </source>
</reference>
<organism evidence="2 3">
    <name type="scientific">Burkholderia aenigmatica</name>
    <dbReference type="NCBI Taxonomy" id="2015348"/>
    <lineage>
        <taxon>Bacteria</taxon>
        <taxon>Pseudomonadati</taxon>
        <taxon>Pseudomonadota</taxon>
        <taxon>Betaproteobacteria</taxon>
        <taxon>Burkholderiales</taxon>
        <taxon>Burkholderiaceae</taxon>
        <taxon>Burkholderia</taxon>
        <taxon>Burkholderia cepacia complex</taxon>
    </lineage>
</organism>
<protein>
    <submittedName>
        <fullName evidence="2">Uncharacterized protein</fullName>
    </submittedName>
</protein>
<dbReference type="EMBL" id="NKFA01000037">
    <property type="protein sequence ID" value="OXI33324.1"/>
    <property type="molecule type" value="Genomic_DNA"/>
</dbReference>
<keyword evidence="1" id="KW-0812">Transmembrane</keyword>
<sequence length="144" mass="14891">MTDPTRSIPRDRSRAPAAAFAAAAEWLGSRSAFVLMLLLLEAGLLLGVAQVAADLRAQRAPQAGATRGAAGAVCADAAVTFRRTATERDITLLLVQYGATIVYGPDENGAYEVRVAPGDARAATLQALRDAPIVADLGLSAACR</sequence>
<evidence type="ECO:0000313" key="3">
    <source>
        <dbReference type="Proteomes" id="UP000214600"/>
    </source>
</evidence>
<name>A0A228HT23_9BURK</name>
<dbReference type="AlphaFoldDB" id="A0A228HT23"/>
<accession>A0A228HT23</accession>
<dbReference type="RefSeq" id="WP_089454401.1">
    <property type="nucleotide sequence ID" value="NZ_NKFA01000037.1"/>
</dbReference>
<proteinExistence type="predicted"/>
<reference evidence="2 3" key="2">
    <citation type="submission" date="2017-08" db="EMBL/GenBank/DDBJ databases">
        <title>WGS of novel Burkholderia cepaca complex species.</title>
        <authorList>
            <person name="Lipuma J."/>
            <person name="Spilker T."/>
        </authorList>
    </citation>
    <scope>NUCLEOTIDE SEQUENCE [LARGE SCALE GENOMIC DNA]</scope>
    <source>
        <strain evidence="2 3">AU17325</strain>
    </source>
</reference>
<keyword evidence="1" id="KW-1133">Transmembrane helix</keyword>
<keyword evidence="1" id="KW-0472">Membrane</keyword>
<gene>
    <name evidence="2" type="ORF">CFB84_39665</name>
</gene>
<feature type="transmembrane region" description="Helical" evidence="1">
    <location>
        <begin position="32"/>
        <end position="53"/>
    </location>
</feature>
<evidence type="ECO:0000256" key="1">
    <source>
        <dbReference type="SAM" id="Phobius"/>
    </source>
</evidence>
<comment type="caution">
    <text evidence="2">The sequence shown here is derived from an EMBL/GenBank/DDBJ whole genome shotgun (WGS) entry which is preliminary data.</text>
</comment>
<dbReference type="Proteomes" id="UP000214600">
    <property type="component" value="Unassembled WGS sequence"/>
</dbReference>
<dbReference type="OrthoDB" id="9135861at2"/>
<evidence type="ECO:0000313" key="2">
    <source>
        <dbReference type="EMBL" id="OXI33324.1"/>
    </source>
</evidence>